<organism evidence="5">
    <name type="scientific">hydrothermal vent metagenome</name>
    <dbReference type="NCBI Taxonomy" id="652676"/>
    <lineage>
        <taxon>unclassified sequences</taxon>
        <taxon>metagenomes</taxon>
        <taxon>ecological metagenomes</taxon>
    </lineage>
</organism>
<dbReference type="AlphaFoldDB" id="A0A3B0YGM4"/>
<dbReference type="EMBL" id="UOFL01000094">
    <property type="protein sequence ID" value="VAW75860.1"/>
    <property type="molecule type" value="Genomic_DNA"/>
</dbReference>
<feature type="domain" description="HipA N-terminal subdomain 1" evidence="4">
    <location>
        <begin position="7"/>
        <end position="103"/>
    </location>
</feature>
<dbReference type="InterPro" id="IPR017508">
    <property type="entry name" value="HipA_N1"/>
</dbReference>
<dbReference type="PANTHER" id="PTHR37419">
    <property type="entry name" value="SERINE/THREONINE-PROTEIN KINASE TOXIN HIPA"/>
    <property type="match status" value="1"/>
</dbReference>
<evidence type="ECO:0000256" key="2">
    <source>
        <dbReference type="ARBA" id="ARBA00022777"/>
    </source>
</evidence>
<dbReference type="GO" id="GO:0004674">
    <property type="term" value="F:protein serine/threonine kinase activity"/>
    <property type="evidence" value="ECO:0007669"/>
    <property type="project" value="TreeGrafter"/>
</dbReference>
<dbReference type="CDD" id="cd17793">
    <property type="entry name" value="HipA"/>
    <property type="match status" value="1"/>
</dbReference>
<evidence type="ECO:0000259" key="3">
    <source>
        <dbReference type="Pfam" id="PF07804"/>
    </source>
</evidence>
<evidence type="ECO:0000313" key="5">
    <source>
        <dbReference type="EMBL" id="VAW75860.1"/>
    </source>
</evidence>
<dbReference type="Pfam" id="PF07804">
    <property type="entry name" value="HipA_C"/>
    <property type="match status" value="1"/>
</dbReference>
<dbReference type="Pfam" id="PF13657">
    <property type="entry name" value="Couple_hipA"/>
    <property type="match status" value="1"/>
</dbReference>
<accession>A0A3B0YGM4</accession>
<protein>
    <recommendedName>
        <fullName evidence="6">Protein hipA</fullName>
    </recommendedName>
</protein>
<evidence type="ECO:0000259" key="4">
    <source>
        <dbReference type="Pfam" id="PF13657"/>
    </source>
</evidence>
<evidence type="ECO:0000256" key="1">
    <source>
        <dbReference type="ARBA" id="ARBA00022679"/>
    </source>
</evidence>
<gene>
    <name evidence="5" type="ORF">MNBD_GAMMA12-636</name>
</gene>
<dbReference type="GO" id="GO:0005829">
    <property type="term" value="C:cytosol"/>
    <property type="evidence" value="ECO:0007669"/>
    <property type="project" value="TreeGrafter"/>
</dbReference>
<dbReference type="PANTHER" id="PTHR37419:SF1">
    <property type="entry name" value="SERINE_THREONINE-PROTEIN KINASE TOXIN HIPA"/>
    <property type="match status" value="1"/>
</dbReference>
<reference evidence="5" key="1">
    <citation type="submission" date="2018-06" db="EMBL/GenBank/DDBJ databases">
        <authorList>
            <person name="Zhirakovskaya E."/>
        </authorList>
    </citation>
    <scope>NUCLEOTIDE SEQUENCE</scope>
</reference>
<feature type="domain" description="HipA-like C-terminal" evidence="3">
    <location>
        <begin position="149"/>
        <end position="376"/>
    </location>
</feature>
<dbReference type="NCBIfam" id="TIGR03071">
    <property type="entry name" value="couple_hipA"/>
    <property type="match status" value="1"/>
</dbReference>
<proteinExistence type="predicted"/>
<sequence length="420" mass="47087">MNDSIVVVCNSKTIGHLWLDEQAHFTFQYDEDWLNDPDATPLSLLHPLQTDPIKNDKTRVFFTHLLPEQELKKIVARNLEIPVSDDFSLLGAIAGDCMGDITLVPSESILFVEDKERKTQKYRLLSENDLASSPQGWQPLFAGEEGVRLSVSGTVEKLPVYVDDQGIYLPVEGSVSSHVIKSDIPGHENSVLNELFCTELAAKVGLPVLEGVLHDDLYLVSRSDRQRTKDGRVTRIHQEDFCQLLDISPEITSEKEGGASLKQCFELVRRYSANPAIDMNLLLKWVLFSYLIGHQEATAKNLSFVWTAEGPRLAPFSDIISDAVYCGAGQPLAMCIGSEDRPSWIVTRRWENFAKEVNIKSKYVILTLDEMARQIVGLAECLVIEHFSKVSSDRIVASIQQIIRTRSRNVLHNLKASSAH</sequence>
<dbReference type="InterPro" id="IPR012893">
    <property type="entry name" value="HipA-like_C"/>
</dbReference>
<keyword evidence="1" id="KW-0808">Transferase</keyword>
<evidence type="ECO:0008006" key="6">
    <source>
        <dbReference type="Google" id="ProtNLM"/>
    </source>
</evidence>
<name>A0A3B0YGM4_9ZZZZ</name>
<keyword evidence="2" id="KW-0418">Kinase</keyword>
<dbReference type="InterPro" id="IPR052028">
    <property type="entry name" value="HipA_Ser/Thr_kinase"/>
</dbReference>